<dbReference type="HOGENOM" id="CLU_1683622_0_0_11"/>
<keyword evidence="1" id="KW-0472">Membrane</keyword>
<name>X5EF50_9CORY</name>
<keyword evidence="1" id="KW-0812">Transmembrane</keyword>
<dbReference type="EMBL" id="CP006842">
    <property type="protein sequence ID" value="AHW65226.1"/>
    <property type="molecule type" value="Genomic_DNA"/>
</dbReference>
<evidence type="ECO:0000313" key="2">
    <source>
        <dbReference type="EMBL" id="AHW65226.1"/>
    </source>
</evidence>
<feature type="transmembrane region" description="Helical" evidence="1">
    <location>
        <begin position="91"/>
        <end position="110"/>
    </location>
</feature>
<dbReference type="AlphaFoldDB" id="X5EF50"/>
<organism evidence="2 3">
    <name type="scientific">Corynebacterium glyciniphilum AJ 3170</name>
    <dbReference type="NCBI Taxonomy" id="1404245"/>
    <lineage>
        <taxon>Bacteria</taxon>
        <taxon>Bacillati</taxon>
        <taxon>Actinomycetota</taxon>
        <taxon>Actinomycetes</taxon>
        <taxon>Mycobacteriales</taxon>
        <taxon>Corynebacteriaceae</taxon>
        <taxon>Corynebacterium</taxon>
    </lineage>
</organism>
<gene>
    <name evidence="2" type="ORF">CGLY_13930</name>
</gene>
<feature type="transmembrane region" description="Helical" evidence="1">
    <location>
        <begin position="116"/>
        <end position="137"/>
    </location>
</feature>
<dbReference type="KEGG" id="cgy:CGLY_13930"/>
<dbReference type="RefSeq" id="WP_144313698.1">
    <property type="nucleotide sequence ID" value="NZ_CP006842.1"/>
</dbReference>
<accession>X5EF50</accession>
<feature type="transmembrane region" description="Helical" evidence="1">
    <location>
        <begin position="27"/>
        <end position="46"/>
    </location>
</feature>
<keyword evidence="3" id="KW-1185">Reference proteome</keyword>
<protein>
    <submittedName>
        <fullName evidence="2">Putative membrane protein</fullName>
    </submittedName>
</protein>
<proteinExistence type="predicted"/>
<reference evidence="2 3" key="1">
    <citation type="journal article" date="2015" name="Int. J. Syst. Evol. Microbiol.">
        <title>Revisiting Corynebacterium glyciniphilum (ex Kubota et al., 1972) sp. nov., nom. rev., isolated from putrefied banana.</title>
        <authorList>
            <person name="Al-Dilaimi A."/>
            <person name="Bednarz H."/>
            <person name="Lomker A."/>
            <person name="Niehaus K."/>
            <person name="Kalinowski J."/>
            <person name="Ruckert C."/>
        </authorList>
    </citation>
    <scope>NUCLEOTIDE SEQUENCE [LARGE SCALE GENOMIC DNA]</scope>
    <source>
        <strain evidence="2">AJ 3170</strain>
    </source>
</reference>
<dbReference type="Proteomes" id="UP000023703">
    <property type="component" value="Chromosome"/>
</dbReference>
<dbReference type="STRING" id="1404245.CGLY_13930"/>
<evidence type="ECO:0000313" key="3">
    <source>
        <dbReference type="Proteomes" id="UP000023703"/>
    </source>
</evidence>
<evidence type="ECO:0000256" key="1">
    <source>
        <dbReference type="SAM" id="Phobius"/>
    </source>
</evidence>
<keyword evidence="1" id="KW-1133">Transmembrane helix</keyword>
<sequence>MTIEPESPHPVRRPAVLLALVVERLPLLELGLLILGITGAAVTAWVEVFGPIGRSSGDFTTEWINDLMTWAPSTAVFISVVSDNMFPRQSWPPFASLVAGILLWIPLWMAPTGPNIGGGLLWIVGMCLAFSGVCSLIRRLLGLLLRLAVVPTNKPA</sequence>
<dbReference type="OrthoDB" id="4415194at2"/>